<evidence type="ECO:0000313" key="3">
    <source>
        <dbReference type="Proteomes" id="UP000319143"/>
    </source>
</evidence>
<dbReference type="RefSeq" id="WP_146525367.1">
    <property type="nucleotide sequence ID" value="NZ_SJPV01000002.1"/>
</dbReference>
<accession>A0A5C6DZE9</accession>
<gene>
    <name evidence="2" type="ORF">Poly41_16660</name>
</gene>
<dbReference type="EMBL" id="SJPV01000002">
    <property type="protein sequence ID" value="TWU40831.1"/>
    <property type="molecule type" value="Genomic_DNA"/>
</dbReference>
<proteinExistence type="predicted"/>
<dbReference type="Proteomes" id="UP000319143">
    <property type="component" value="Unassembled WGS sequence"/>
</dbReference>
<organism evidence="2 3">
    <name type="scientific">Novipirellula artificiosorum</name>
    <dbReference type="NCBI Taxonomy" id="2528016"/>
    <lineage>
        <taxon>Bacteria</taxon>
        <taxon>Pseudomonadati</taxon>
        <taxon>Planctomycetota</taxon>
        <taxon>Planctomycetia</taxon>
        <taxon>Pirellulales</taxon>
        <taxon>Pirellulaceae</taxon>
        <taxon>Novipirellula</taxon>
    </lineage>
</organism>
<protein>
    <submittedName>
        <fullName evidence="2">Uncharacterized protein</fullName>
    </submittedName>
</protein>
<feature type="transmembrane region" description="Helical" evidence="1">
    <location>
        <begin position="21"/>
        <end position="45"/>
    </location>
</feature>
<keyword evidence="3" id="KW-1185">Reference proteome</keyword>
<evidence type="ECO:0000313" key="2">
    <source>
        <dbReference type="EMBL" id="TWU40831.1"/>
    </source>
</evidence>
<dbReference type="AlphaFoldDB" id="A0A5C6DZE9"/>
<name>A0A5C6DZE9_9BACT</name>
<sequence>MSLKRQRSGVAAPDIRFARRFFAARIFALAVVSLMTCSFESYFVAAGEPVSLKDPMIRQLAAPTSAVVDGKPFREAVAELAGRSDLSVWVDRAVDPSVRIHAGQVGPTVYLALKQLAATGQCVVMPIDNVVLIGRATWVDATTASLMSLRAVTRKRRSPPLQDLAWPEATTPTEALKIVFDRGKISAATIPMPHDLWPAKQWSSIDPGVATCLLLAQFERTLDPEAFPKRLVVIPMDRTRQYKVRYDVAEGRSEMVAAIRRVDREMSVRTVEAGFEITATASAHRAAIDTFLTELADDLGGPGDIDTPNVTLNLANMPADQVFHHLAGTAGRDCVIAADAATLCKQLVFYQAEKVTLRQVTDKVAEQVGVKVVWTDEQLLIDLPVK</sequence>
<keyword evidence="1" id="KW-0472">Membrane</keyword>
<keyword evidence="1" id="KW-0812">Transmembrane</keyword>
<comment type="caution">
    <text evidence="2">The sequence shown here is derived from an EMBL/GenBank/DDBJ whole genome shotgun (WGS) entry which is preliminary data.</text>
</comment>
<keyword evidence="1" id="KW-1133">Transmembrane helix</keyword>
<evidence type="ECO:0000256" key="1">
    <source>
        <dbReference type="SAM" id="Phobius"/>
    </source>
</evidence>
<reference evidence="2 3" key="1">
    <citation type="submission" date="2019-02" db="EMBL/GenBank/DDBJ databases">
        <title>Deep-cultivation of Planctomycetes and their phenomic and genomic characterization uncovers novel biology.</title>
        <authorList>
            <person name="Wiegand S."/>
            <person name="Jogler M."/>
            <person name="Boedeker C."/>
            <person name="Pinto D."/>
            <person name="Vollmers J."/>
            <person name="Rivas-Marin E."/>
            <person name="Kohn T."/>
            <person name="Peeters S.H."/>
            <person name="Heuer A."/>
            <person name="Rast P."/>
            <person name="Oberbeckmann S."/>
            <person name="Bunk B."/>
            <person name="Jeske O."/>
            <person name="Meyerdierks A."/>
            <person name="Storesund J.E."/>
            <person name="Kallscheuer N."/>
            <person name="Luecker S."/>
            <person name="Lage O.M."/>
            <person name="Pohl T."/>
            <person name="Merkel B.J."/>
            <person name="Hornburger P."/>
            <person name="Mueller R.-W."/>
            <person name="Bruemmer F."/>
            <person name="Labrenz M."/>
            <person name="Spormann A.M."/>
            <person name="Op Den Camp H."/>
            <person name="Overmann J."/>
            <person name="Amann R."/>
            <person name="Jetten M.S.M."/>
            <person name="Mascher T."/>
            <person name="Medema M.H."/>
            <person name="Devos D.P."/>
            <person name="Kaster A.-K."/>
            <person name="Ovreas L."/>
            <person name="Rohde M."/>
            <person name="Galperin M.Y."/>
            <person name="Jogler C."/>
        </authorList>
    </citation>
    <scope>NUCLEOTIDE SEQUENCE [LARGE SCALE GENOMIC DNA]</scope>
    <source>
        <strain evidence="2 3">Poly41</strain>
    </source>
</reference>
<dbReference type="OrthoDB" id="251641at2"/>